<dbReference type="AlphaFoldDB" id="A0A5C6LZC6"/>
<evidence type="ECO:0000313" key="2">
    <source>
        <dbReference type="Proteomes" id="UP000318815"/>
    </source>
</evidence>
<name>A0A5C6LZC6_9BACT</name>
<accession>A0A5C6LZC6</accession>
<protein>
    <submittedName>
        <fullName evidence="1">Uncharacterized protein</fullName>
    </submittedName>
</protein>
<comment type="caution">
    <text evidence="1">The sequence shown here is derived from an EMBL/GenBank/DDBJ whole genome shotgun (WGS) entry which is preliminary data.</text>
</comment>
<keyword evidence="2" id="KW-1185">Reference proteome</keyword>
<organism evidence="1 2">
    <name type="scientific">Chitinophaga pinensis</name>
    <dbReference type="NCBI Taxonomy" id="79329"/>
    <lineage>
        <taxon>Bacteria</taxon>
        <taxon>Pseudomonadati</taxon>
        <taxon>Bacteroidota</taxon>
        <taxon>Chitinophagia</taxon>
        <taxon>Chitinophagales</taxon>
        <taxon>Chitinophagaceae</taxon>
        <taxon>Chitinophaga</taxon>
    </lineage>
</organism>
<sequence>MSERSYRSILKTTDHRGTYNRANKNIHAYCERCRWHGSFWKNCFDQPLDIMIYTDDLDGTPYKLRFRNHYNWKLVSKNKKQWMRKNMKTKYSRDTYGRVEIIFGF</sequence>
<dbReference type="OrthoDB" id="675422at2"/>
<dbReference type="RefSeq" id="WP_146304943.1">
    <property type="nucleotide sequence ID" value="NZ_VOHS01000007.1"/>
</dbReference>
<dbReference type="Proteomes" id="UP000318815">
    <property type="component" value="Unassembled WGS sequence"/>
</dbReference>
<proteinExistence type="predicted"/>
<gene>
    <name evidence="1" type="ORF">FEF09_09815</name>
</gene>
<dbReference type="EMBL" id="VOHS01000007">
    <property type="protein sequence ID" value="TWW00786.1"/>
    <property type="molecule type" value="Genomic_DNA"/>
</dbReference>
<reference evidence="1 2" key="1">
    <citation type="submission" date="2019-08" db="EMBL/GenBank/DDBJ databases">
        <title>Whole genome sequencing of chitin degrading bacteria Chitinophaga pinensis YS16.</title>
        <authorList>
            <person name="Singh R.P."/>
            <person name="Manchanda G."/>
            <person name="Maurya I.K."/>
            <person name="Joshi N.K."/>
            <person name="Srivastava A.K."/>
        </authorList>
    </citation>
    <scope>NUCLEOTIDE SEQUENCE [LARGE SCALE GENOMIC DNA]</scope>
    <source>
        <strain evidence="1 2">YS-16</strain>
    </source>
</reference>
<evidence type="ECO:0000313" key="1">
    <source>
        <dbReference type="EMBL" id="TWW00786.1"/>
    </source>
</evidence>